<evidence type="ECO:0000256" key="4">
    <source>
        <dbReference type="ARBA" id="ARBA00022517"/>
    </source>
</evidence>
<feature type="region of interest" description="Disordered" evidence="10">
    <location>
        <begin position="68"/>
        <end position="119"/>
    </location>
</feature>
<dbReference type="GO" id="GO:0008270">
    <property type="term" value="F:zinc ion binding"/>
    <property type="evidence" value="ECO:0007669"/>
    <property type="project" value="UniProtKB-KW"/>
</dbReference>
<dbReference type="AlphaFoldDB" id="A0A2P7Z2Y8"/>
<evidence type="ECO:0000313" key="12">
    <source>
        <dbReference type="EMBL" id="PSK42573.1"/>
    </source>
</evidence>
<dbReference type="PANTHER" id="PTHR46095">
    <property type="entry name" value="ZINC FINGER PROTEIN 593"/>
    <property type="match status" value="1"/>
</dbReference>
<evidence type="ECO:0000259" key="11">
    <source>
        <dbReference type="PROSITE" id="PS00028"/>
    </source>
</evidence>
<feature type="region of interest" description="Disordered" evidence="10">
    <location>
        <begin position="1"/>
        <end position="24"/>
    </location>
</feature>
<sequence length="119" mass="13726">MPAIRGAGSKKKTRRHTRDLDQIHADLHQEKHLLRYTETKAPEDLPGLGQWYCVECAKWLESENNFEAHKKSKPHKKRVRQLKEEPYSQKEAEAAAGYTTDNGKRPDSVLTEDMELVEA</sequence>
<evidence type="ECO:0000256" key="5">
    <source>
        <dbReference type="ARBA" id="ARBA00022723"/>
    </source>
</evidence>
<protein>
    <recommendedName>
        <fullName evidence="11">C2H2-type domain-containing protein</fullName>
    </recommendedName>
</protein>
<evidence type="ECO:0000256" key="2">
    <source>
        <dbReference type="ARBA" id="ARBA00004496"/>
    </source>
</evidence>
<dbReference type="InterPro" id="IPR022755">
    <property type="entry name" value="Znf_C2H2_jaz"/>
</dbReference>
<feature type="compositionally biased region" description="Basic residues" evidence="10">
    <location>
        <begin position="8"/>
        <end position="17"/>
    </location>
</feature>
<evidence type="ECO:0000256" key="7">
    <source>
        <dbReference type="ARBA" id="ARBA00022833"/>
    </source>
</evidence>
<keyword evidence="7" id="KW-0862">Zinc</keyword>
<dbReference type="GO" id="GO:0003676">
    <property type="term" value="F:nucleic acid binding"/>
    <property type="evidence" value="ECO:0007669"/>
    <property type="project" value="InterPro"/>
</dbReference>
<dbReference type="GO" id="GO:0005737">
    <property type="term" value="C:cytoplasm"/>
    <property type="evidence" value="ECO:0007669"/>
    <property type="project" value="UniProtKB-SubCell"/>
</dbReference>
<organism evidence="12 13">
    <name type="scientific">Elsinoe australis</name>
    <dbReference type="NCBI Taxonomy" id="40998"/>
    <lineage>
        <taxon>Eukaryota</taxon>
        <taxon>Fungi</taxon>
        <taxon>Dikarya</taxon>
        <taxon>Ascomycota</taxon>
        <taxon>Pezizomycotina</taxon>
        <taxon>Dothideomycetes</taxon>
        <taxon>Dothideomycetidae</taxon>
        <taxon>Myriangiales</taxon>
        <taxon>Elsinoaceae</taxon>
        <taxon>Elsinoe</taxon>
    </lineage>
</organism>
<reference evidence="12 13" key="1">
    <citation type="submission" date="2017-05" db="EMBL/GenBank/DDBJ databases">
        <title>Draft genome sequence of Elsinoe australis.</title>
        <authorList>
            <person name="Cheng Q."/>
        </authorList>
    </citation>
    <scope>NUCLEOTIDE SEQUENCE [LARGE SCALE GENOMIC DNA]</scope>
    <source>
        <strain evidence="12 13">NL1</strain>
    </source>
</reference>
<evidence type="ECO:0000313" key="13">
    <source>
        <dbReference type="Proteomes" id="UP000243723"/>
    </source>
</evidence>
<dbReference type="InterPro" id="IPR013087">
    <property type="entry name" value="Znf_C2H2_type"/>
</dbReference>
<proteinExistence type="inferred from homology"/>
<dbReference type="Pfam" id="PF12171">
    <property type="entry name" value="zf-C2H2_jaz"/>
    <property type="match status" value="1"/>
</dbReference>
<evidence type="ECO:0000256" key="1">
    <source>
        <dbReference type="ARBA" id="ARBA00004123"/>
    </source>
</evidence>
<evidence type="ECO:0000256" key="10">
    <source>
        <dbReference type="SAM" id="MobiDB-lite"/>
    </source>
</evidence>
<feature type="domain" description="C2H2-type" evidence="11">
    <location>
        <begin position="53"/>
        <end position="75"/>
    </location>
</feature>
<feature type="compositionally biased region" description="Basic residues" evidence="10">
    <location>
        <begin position="70"/>
        <end position="80"/>
    </location>
</feature>
<keyword evidence="5" id="KW-0479">Metal-binding</keyword>
<dbReference type="FunFam" id="3.30.160.60:FF:000299">
    <property type="entry name" value="Zinc finger protein 593"/>
    <property type="match status" value="1"/>
</dbReference>
<evidence type="ECO:0000256" key="9">
    <source>
        <dbReference type="ARBA" id="ARBA00038064"/>
    </source>
</evidence>
<feature type="compositionally biased region" description="Acidic residues" evidence="10">
    <location>
        <begin position="110"/>
        <end position="119"/>
    </location>
</feature>
<dbReference type="Gene3D" id="3.30.160.60">
    <property type="entry name" value="Classic Zinc Finger"/>
    <property type="match status" value="1"/>
</dbReference>
<evidence type="ECO:0000256" key="8">
    <source>
        <dbReference type="ARBA" id="ARBA00023242"/>
    </source>
</evidence>
<keyword evidence="3" id="KW-0963">Cytoplasm</keyword>
<name>A0A2P7Z2Y8_9PEZI</name>
<evidence type="ECO:0000256" key="6">
    <source>
        <dbReference type="ARBA" id="ARBA00022771"/>
    </source>
</evidence>
<accession>A0A2P7Z2Y8</accession>
<dbReference type="GO" id="GO:0042254">
    <property type="term" value="P:ribosome biogenesis"/>
    <property type="evidence" value="ECO:0007669"/>
    <property type="project" value="UniProtKB-KW"/>
</dbReference>
<comment type="similarity">
    <text evidence="9">Belongs to the ZNF593/BUD20 C2H2-type zinc-finger protein family.</text>
</comment>
<dbReference type="OrthoDB" id="24683at2759"/>
<evidence type="ECO:0000256" key="3">
    <source>
        <dbReference type="ARBA" id="ARBA00022490"/>
    </source>
</evidence>
<feature type="compositionally biased region" description="Basic and acidic residues" evidence="10">
    <location>
        <begin position="81"/>
        <end position="93"/>
    </location>
</feature>
<gene>
    <name evidence="12" type="ORF">B9Z65_4487</name>
</gene>
<comment type="caution">
    <text evidence="12">The sequence shown here is derived from an EMBL/GenBank/DDBJ whole genome shotgun (WGS) entry which is preliminary data.</text>
</comment>
<dbReference type="EMBL" id="NHZQ01000335">
    <property type="protein sequence ID" value="PSK42573.1"/>
    <property type="molecule type" value="Genomic_DNA"/>
</dbReference>
<dbReference type="GO" id="GO:0005634">
    <property type="term" value="C:nucleus"/>
    <property type="evidence" value="ECO:0007669"/>
    <property type="project" value="UniProtKB-SubCell"/>
</dbReference>
<dbReference type="GO" id="GO:0043021">
    <property type="term" value="F:ribonucleoprotein complex binding"/>
    <property type="evidence" value="ECO:0007669"/>
    <property type="project" value="UniProtKB-ARBA"/>
</dbReference>
<dbReference type="SUPFAM" id="SSF57667">
    <property type="entry name" value="beta-beta-alpha zinc fingers"/>
    <property type="match status" value="1"/>
</dbReference>
<dbReference type="InterPro" id="IPR036236">
    <property type="entry name" value="Znf_C2H2_sf"/>
</dbReference>
<dbReference type="STRING" id="40998.A0A2P7Z2Y8"/>
<dbReference type="Proteomes" id="UP000243723">
    <property type="component" value="Unassembled WGS sequence"/>
</dbReference>
<dbReference type="PROSITE" id="PS00028">
    <property type="entry name" value="ZINC_FINGER_C2H2_1"/>
    <property type="match status" value="1"/>
</dbReference>
<comment type="subcellular location">
    <subcellularLocation>
        <location evidence="2">Cytoplasm</location>
    </subcellularLocation>
    <subcellularLocation>
        <location evidence="1">Nucleus</location>
    </subcellularLocation>
</comment>
<keyword evidence="6" id="KW-0863">Zinc-finger</keyword>
<dbReference type="PANTHER" id="PTHR46095:SF1">
    <property type="entry name" value="ZINC FINGER PROTEIN 593"/>
    <property type="match status" value="1"/>
</dbReference>
<dbReference type="SMART" id="SM00451">
    <property type="entry name" value="ZnF_U1"/>
    <property type="match status" value="1"/>
</dbReference>
<keyword evidence="8" id="KW-0539">Nucleus</keyword>
<dbReference type="InterPro" id="IPR051879">
    <property type="entry name" value="C2H2-ZF_Maturation_Protein"/>
</dbReference>
<keyword evidence="4" id="KW-0690">Ribosome biogenesis</keyword>
<keyword evidence="13" id="KW-1185">Reference proteome</keyword>
<dbReference type="InterPro" id="IPR003604">
    <property type="entry name" value="Matrin/U1-like-C_Znf_C2H2"/>
</dbReference>